<proteinExistence type="predicted"/>
<keyword evidence="7" id="KW-1185">Reference proteome</keyword>
<evidence type="ECO:0000259" key="5">
    <source>
        <dbReference type="PROSITE" id="PS51379"/>
    </source>
</evidence>
<keyword evidence="2" id="KW-0479">Metal-binding</keyword>
<dbReference type="AlphaFoldDB" id="A0A1H8RL52"/>
<keyword evidence="6" id="KW-0456">Lyase</keyword>
<sequence>MTDYLNVYADMALPASGAARDAALQAGAVVEVGATSLVGYRSAGHLLLIGAELDALECAARLRESLTCTIMATRAHEGELPGEAAAARADQRRVTVLYGQPASVGGHLGHFDALLETPRGEALRAADLNGDDHPWFDLVLDLRREPALQMDLPPFGYYAPAGDAEALERALAEIPEMTGEFEKPKFFNYSPDICAHGDSGLTGCTRCLDACPADAITSIGEIIEVDPYLCQGGGTCATACPTGAIIYAYPGPKDMAARVKAMLQAYREAGGERPVLLFHDEDAGADRLHAIAADLPDHVIPVRVAEIGSVGMDLWLTALAYGAAGVVLLDTRAVPPTVRAEVERQLDYARSLLDAMELGGDRLVLAPADDGFAAALQGAAGRAPVTPAGFETFNEKRGTLRLAIDHLYGQALARPQVTAMPAGSPFGQVMVDADKCTLCMACPQVCPTNALTDAGDKPQLNFTEDLCVQCGLCQTACPEDAITLESRFLFDWEQRRQPRVLNEEQPFECVSCGKPFATPSVIERMTQRLEGHHMFQSEANLRRLKMCGDCRVKDMFETEQGSGNTLM</sequence>
<keyword evidence="4" id="KW-0411">Iron-sulfur</keyword>
<evidence type="ECO:0000313" key="6">
    <source>
        <dbReference type="EMBL" id="SEO66987.1"/>
    </source>
</evidence>
<dbReference type="GO" id="GO:0016829">
    <property type="term" value="F:lyase activity"/>
    <property type="evidence" value="ECO:0007669"/>
    <property type="project" value="UniProtKB-KW"/>
</dbReference>
<keyword evidence="1" id="KW-0004">4Fe-4S</keyword>
<dbReference type="PANTHER" id="PTHR43687:SF4">
    <property type="entry name" value="BLR5484 PROTEIN"/>
    <property type="match status" value="1"/>
</dbReference>
<feature type="domain" description="4Fe-4S ferredoxin-type" evidence="5">
    <location>
        <begin position="456"/>
        <end position="487"/>
    </location>
</feature>
<evidence type="ECO:0000256" key="2">
    <source>
        <dbReference type="ARBA" id="ARBA00022723"/>
    </source>
</evidence>
<dbReference type="PANTHER" id="PTHR43687">
    <property type="entry name" value="ADENYLYLSULFATE REDUCTASE, BETA SUBUNIT"/>
    <property type="match status" value="1"/>
</dbReference>
<feature type="domain" description="4Fe-4S ferredoxin-type" evidence="5">
    <location>
        <begin position="427"/>
        <end position="452"/>
    </location>
</feature>
<evidence type="ECO:0000256" key="3">
    <source>
        <dbReference type="ARBA" id="ARBA00023004"/>
    </source>
</evidence>
<evidence type="ECO:0000256" key="1">
    <source>
        <dbReference type="ARBA" id="ARBA00022485"/>
    </source>
</evidence>
<gene>
    <name evidence="6" type="ORF">SAMN04488052_10290</name>
</gene>
<dbReference type="Pfam" id="PF12838">
    <property type="entry name" value="Fer4_7"/>
    <property type="match status" value="1"/>
</dbReference>
<dbReference type="Pfam" id="PF00037">
    <property type="entry name" value="Fer4"/>
    <property type="match status" value="2"/>
</dbReference>
<dbReference type="RefSeq" id="WP_171909820.1">
    <property type="nucleotide sequence ID" value="NZ_FOEG01000002.1"/>
</dbReference>
<dbReference type="PROSITE" id="PS51379">
    <property type="entry name" value="4FE4S_FER_2"/>
    <property type="match status" value="3"/>
</dbReference>
<dbReference type="GO" id="GO:0051539">
    <property type="term" value="F:4 iron, 4 sulfur cluster binding"/>
    <property type="evidence" value="ECO:0007669"/>
    <property type="project" value="UniProtKB-KW"/>
</dbReference>
<evidence type="ECO:0000313" key="7">
    <source>
        <dbReference type="Proteomes" id="UP000199657"/>
    </source>
</evidence>
<reference evidence="6 7" key="1">
    <citation type="submission" date="2016-10" db="EMBL/GenBank/DDBJ databases">
        <authorList>
            <person name="de Groot N.N."/>
        </authorList>
    </citation>
    <scope>NUCLEOTIDE SEQUENCE [LARGE SCALE GENOMIC DNA]</scope>
    <source>
        <strain evidence="6 7">CGMCC 1.6291</strain>
    </source>
</reference>
<dbReference type="Gene3D" id="3.30.70.20">
    <property type="match status" value="3"/>
</dbReference>
<dbReference type="SUPFAM" id="SSF54862">
    <property type="entry name" value="4Fe-4S ferredoxins"/>
    <property type="match status" value="1"/>
</dbReference>
<evidence type="ECO:0000256" key="4">
    <source>
        <dbReference type="ARBA" id="ARBA00023014"/>
    </source>
</evidence>
<name>A0A1H8RL52_9GAMM</name>
<keyword evidence="3" id="KW-0408">Iron</keyword>
<dbReference type="Proteomes" id="UP000199657">
    <property type="component" value="Unassembled WGS sequence"/>
</dbReference>
<dbReference type="GO" id="GO:0046872">
    <property type="term" value="F:metal ion binding"/>
    <property type="evidence" value="ECO:0007669"/>
    <property type="project" value="UniProtKB-KW"/>
</dbReference>
<dbReference type="InterPro" id="IPR017896">
    <property type="entry name" value="4Fe4S_Fe-S-bd"/>
</dbReference>
<dbReference type="InterPro" id="IPR050572">
    <property type="entry name" value="Fe-S_Ferredoxin"/>
</dbReference>
<organism evidence="6 7">
    <name type="scientific">Aquisalimonas asiatica</name>
    <dbReference type="NCBI Taxonomy" id="406100"/>
    <lineage>
        <taxon>Bacteria</taxon>
        <taxon>Pseudomonadati</taxon>
        <taxon>Pseudomonadota</taxon>
        <taxon>Gammaproteobacteria</taxon>
        <taxon>Chromatiales</taxon>
        <taxon>Ectothiorhodospiraceae</taxon>
        <taxon>Aquisalimonas</taxon>
    </lineage>
</organism>
<dbReference type="STRING" id="406100.SAMN04488052_10290"/>
<feature type="domain" description="4Fe-4S ferredoxin-type" evidence="5">
    <location>
        <begin position="221"/>
        <end position="250"/>
    </location>
</feature>
<dbReference type="InterPro" id="IPR017900">
    <property type="entry name" value="4Fe4S_Fe_S_CS"/>
</dbReference>
<keyword evidence="6" id="KW-0830">Ubiquinone</keyword>
<protein>
    <submittedName>
        <fullName evidence="6">Formate hydrogenlyase subunit 6/NADH:ubiquinone oxidoreductase subunit (Chain I)</fullName>
    </submittedName>
</protein>
<dbReference type="EMBL" id="FOEG01000002">
    <property type="protein sequence ID" value="SEO66987.1"/>
    <property type="molecule type" value="Genomic_DNA"/>
</dbReference>
<dbReference type="PROSITE" id="PS00198">
    <property type="entry name" value="4FE4S_FER_1"/>
    <property type="match status" value="1"/>
</dbReference>
<accession>A0A1H8RL52</accession>